<name>A0A2N7UCV3_9GAMM</name>
<proteinExistence type="predicted"/>
<dbReference type="AlphaFoldDB" id="A0A2N7UCV3"/>
<evidence type="ECO:0000313" key="2">
    <source>
        <dbReference type="Proteomes" id="UP000235547"/>
    </source>
</evidence>
<dbReference type="EMBL" id="PNRG01000033">
    <property type="protein sequence ID" value="PMR78286.1"/>
    <property type="molecule type" value="Genomic_DNA"/>
</dbReference>
<comment type="caution">
    <text evidence="1">The sequence shown here is derived from an EMBL/GenBank/DDBJ whole genome shotgun (WGS) entry which is preliminary data.</text>
</comment>
<keyword evidence="2" id="KW-1185">Reference proteome</keyword>
<accession>A0A2N7UCV3</accession>
<sequence length="68" mass="7556">MGSLQQRWVYWRKRLDPQEFNLGSGDRSLFKDGGGAATRVLARSNVAEIKNRRASVSSQGAGPQSHRL</sequence>
<dbReference type="Proteomes" id="UP000235547">
    <property type="component" value="Unassembled WGS sequence"/>
</dbReference>
<organism evidence="1 2">
    <name type="scientific">Halomonas urumqiensis</name>
    <dbReference type="NCBI Taxonomy" id="1684789"/>
    <lineage>
        <taxon>Bacteria</taxon>
        <taxon>Pseudomonadati</taxon>
        <taxon>Pseudomonadota</taxon>
        <taxon>Gammaproteobacteria</taxon>
        <taxon>Oceanospirillales</taxon>
        <taxon>Halomonadaceae</taxon>
        <taxon>Halomonas</taxon>
    </lineage>
</organism>
<protein>
    <submittedName>
        <fullName evidence="1">Uncharacterized protein</fullName>
    </submittedName>
</protein>
<gene>
    <name evidence="1" type="ORF">C1H70_16110</name>
</gene>
<evidence type="ECO:0000313" key="1">
    <source>
        <dbReference type="EMBL" id="PMR78286.1"/>
    </source>
</evidence>
<reference evidence="1 2" key="1">
    <citation type="submission" date="2018-01" db="EMBL/GenBank/DDBJ databases">
        <title>Halomonas endophytica sp. nov., isolated from storage liquid in the stems of Populus euphratica.</title>
        <authorList>
            <person name="Chen C."/>
        </authorList>
    </citation>
    <scope>NUCLEOTIDE SEQUENCE [LARGE SCALE GENOMIC DNA]</scope>
    <source>
        <strain evidence="1 2">BZ-SZ-XJ27</strain>
    </source>
</reference>